<protein>
    <submittedName>
        <fullName evidence="1">Uncharacterized protein</fullName>
    </submittedName>
</protein>
<dbReference type="AlphaFoldDB" id="A0A921RSG3"/>
<comment type="caution">
    <text evidence="1">The sequence shown here is derived from an EMBL/GenBank/DDBJ whole genome shotgun (WGS) entry which is preliminary data.</text>
</comment>
<name>A0A921RSG3_SORBI</name>
<dbReference type="EMBL" id="CM027681">
    <property type="protein sequence ID" value="KAG0545030.1"/>
    <property type="molecule type" value="Genomic_DNA"/>
</dbReference>
<reference evidence="1" key="1">
    <citation type="journal article" date="2019" name="BMC Genomics">
        <title>A new reference genome for Sorghum bicolor reveals high levels of sequence similarity between sweet and grain genotypes: implications for the genetics of sugar metabolism.</title>
        <authorList>
            <person name="Cooper E.A."/>
            <person name="Brenton Z.W."/>
            <person name="Flinn B.S."/>
            <person name="Jenkins J."/>
            <person name="Shu S."/>
            <person name="Flowers D."/>
            <person name="Luo F."/>
            <person name="Wang Y."/>
            <person name="Xia P."/>
            <person name="Barry K."/>
            <person name="Daum C."/>
            <person name="Lipzen A."/>
            <person name="Yoshinaga Y."/>
            <person name="Schmutz J."/>
            <person name="Saski C."/>
            <person name="Vermerris W."/>
            <person name="Kresovich S."/>
        </authorList>
    </citation>
    <scope>NUCLEOTIDE SEQUENCE</scope>
</reference>
<gene>
    <name evidence="1" type="ORF">BDA96_02G327000</name>
</gene>
<reference evidence="1" key="2">
    <citation type="submission" date="2020-10" db="EMBL/GenBank/DDBJ databases">
        <authorList>
            <person name="Cooper E.A."/>
            <person name="Brenton Z.W."/>
            <person name="Flinn B.S."/>
            <person name="Jenkins J."/>
            <person name="Shu S."/>
            <person name="Flowers D."/>
            <person name="Luo F."/>
            <person name="Wang Y."/>
            <person name="Xia P."/>
            <person name="Barry K."/>
            <person name="Daum C."/>
            <person name="Lipzen A."/>
            <person name="Yoshinaga Y."/>
            <person name="Schmutz J."/>
            <person name="Saski C."/>
            <person name="Vermerris W."/>
            <person name="Kresovich S."/>
        </authorList>
    </citation>
    <scope>NUCLEOTIDE SEQUENCE</scope>
</reference>
<accession>A0A921RSG3</accession>
<organism evidence="1 2">
    <name type="scientific">Sorghum bicolor</name>
    <name type="common">Sorghum</name>
    <name type="synonym">Sorghum vulgare</name>
    <dbReference type="NCBI Taxonomy" id="4558"/>
    <lineage>
        <taxon>Eukaryota</taxon>
        <taxon>Viridiplantae</taxon>
        <taxon>Streptophyta</taxon>
        <taxon>Embryophyta</taxon>
        <taxon>Tracheophyta</taxon>
        <taxon>Spermatophyta</taxon>
        <taxon>Magnoliopsida</taxon>
        <taxon>Liliopsida</taxon>
        <taxon>Poales</taxon>
        <taxon>Poaceae</taxon>
        <taxon>PACMAD clade</taxon>
        <taxon>Panicoideae</taxon>
        <taxon>Andropogonodae</taxon>
        <taxon>Andropogoneae</taxon>
        <taxon>Sorghinae</taxon>
        <taxon>Sorghum</taxon>
    </lineage>
</organism>
<evidence type="ECO:0000313" key="2">
    <source>
        <dbReference type="Proteomes" id="UP000807115"/>
    </source>
</evidence>
<evidence type="ECO:0000313" key="1">
    <source>
        <dbReference type="EMBL" id="KAG0545030.1"/>
    </source>
</evidence>
<dbReference type="Proteomes" id="UP000807115">
    <property type="component" value="Chromosome 2"/>
</dbReference>
<proteinExistence type="predicted"/>
<sequence length="79" mass="7862">MAAGVVLGELPLRARLATTAAAGRAVAGGRVPLAGGKARLPVGAASVRRPRHGRFRRAASCLDSATAVGVAPTRARPPA</sequence>